<accession>A0ABW2LBY2</accession>
<dbReference type="SUPFAM" id="SSF81301">
    <property type="entry name" value="Nucleotidyltransferase"/>
    <property type="match status" value="1"/>
</dbReference>
<dbReference type="EMBL" id="JBHTBS010000012">
    <property type="protein sequence ID" value="MFC7339080.1"/>
    <property type="molecule type" value="Genomic_DNA"/>
</dbReference>
<dbReference type="Pfam" id="PF08843">
    <property type="entry name" value="AbiEii"/>
    <property type="match status" value="1"/>
</dbReference>
<organism evidence="1 2">
    <name type="scientific">Haloferula chungangensis</name>
    <dbReference type="NCBI Taxonomy" id="1048331"/>
    <lineage>
        <taxon>Bacteria</taxon>
        <taxon>Pseudomonadati</taxon>
        <taxon>Verrucomicrobiota</taxon>
        <taxon>Verrucomicrobiia</taxon>
        <taxon>Verrucomicrobiales</taxon>
        <taxon>Verrucomicrobiaceae</taxon>
        <taxon>Haloferula</taxon>
    </lineage>
</organism>
<dbReference type="Gene3D" id="3.30.460.40">
    <property type="match status" value="1"/>
</dbReference>
<dbReference type="RefSeq" id="WP_379715211.1">
    <property type="nucleotide sequence ID" value="NZ_JBHTBS010000012.1"/>
</dbReference>
<dbReference type="InterPro" id="IPR043519">
    <property type="entry name" value="NT_sf"/>
</dbReference>
<dbReference type="Proteomes" id="UP001596472">
    <property type="component" value="Unassembled WGS sequence"/>
</dbReference>
<sequence length="177" mass="19966">MTARKFYDWQTAGGADDVMRLVDCLERAEIPWCAIGGVAVNHWAEEPMVTQDVDFVVTSNDIERSITTLTDAGFEANRFDWSVNFKGQSKVSIQLSTEDVYLTFPERSVPADVHGILLRVASLEDTLTGKILAWQDSKRRQSKRIKDFADIARLVESHPKLWQGLPEALKSQIDEPV</sequence>
<proteinExistence type="predicted"/>
<protein>
    <submittedName>
        <fullName evidence="1">Nucleotidyl transferase AbiEii/AbiGii toxin family protein</fullName>
    </submittedName>
</protein>
<evidence type="ECO:0000313" key="1">
    <source>
        <dbReference type="EMBL" id="MFC7339080.1"/>
    </source>
</evidence>
<gene>
    <name evidence="1" type="ORF">ACFQY0_17945</name>
</gene>
<keyword evidence="1" id="KW-0808">Transferase</keyword>
<dbReference type="InterPro" id="IPR014942">
    <property type="entry name" value="AbiEii"/>
</dbReference>
<evidence type="ECO:0000313" key="2">
    <source>
        <dbReference type="Proteomes" id="UP001596472"/>
    </source>
</evidence>
<comment type="caution">
    <text evidence="1">The sequence shown here is derived from an EMBL/GenBank/DDBJ whole genome shotgun (WGS) entry which is preliminary data.</text>
</comment>
<reference evidence="2" key="1">
    <citation type="journal article" date="2019" name="Int. J. Syst. Evol. Microbiol.">
        <title>The Global Catalogue of Microorganisms (GCM) 10K type strain sequencing project: providing services to taxonomists for standard genome sequencing and annotation.</title>
        <authorList>
            <consortium name="The Broad Institute Genomics Platform"/>
            <consortium name="The Broad Institute Genome Sequencing Center for Infectious Disease"/>
            <person name="Wu L."/>
            <person name="Ma J."/>
        </authorList>
    </citation>
    <scope>NUCLEOTIDE SEQUENCE [LARGE SCALE GENOMIC DNA]</scope>
    <source>
        <strain evidence="2">CGMCC 4.1467</strain>
    </source>
</reference>
<name>A0ABW2LBY2_9BACT</name>
<dbReference type="GO" id="GO:0016740">
    <property type="term" value="F:transferase activity"/>
    <property type="evidence" value="ECO:0007669"/>
    <property type="project" value="UniProtKB-KW"/>
</dbReference>
<keyword evidence="2" id="KW-1185">Reference proteome</keyword>